<dbReference type="Proteomes" id="UP000694621">
    <property type="component" value="Unplaced"/>
</dbReference>
<reference evidence="1" key="1">
    <citation type="submission" date="2025-08" db="UniProtKB">
        <authorList>
            <consortium name="Ensembl"/>
        </authorList>
    </citation>
    <scope>IDENTIFICATION</scope>
</reference>
<sequence>MFMYFRALCLYDTVFCFVKFNDLRNLGCVKLNNGIGCGFSRDAEAMAHARVDIRKLQQFLMGQQVNPNKSMCNIVDKRIIHLILLQEDVSLQYFIPAVA</sequence>
<accession>A0A8B9GZ60</accession>
<dbReference type="InterPro" id="IPR007150">
    <property type="entry name" value="HUS1/Mec3"/>
</dbReference>
<organism evidence="1 2">
    <name type="scientific">Astyanax mexicanus</name>
    <name type="common">Blind cave fish</name>
    <name type="synonym">Astyanax fasciatus mexicanus</name>
    <dbReference type="NCBI Taxonomy" id="7994"/>
    <lineage>
        <taxon>Eukaryota</taxon>
        <taxon>Metazoa</taxon>
        <taxon>Chordata</taxon>
        <taxon>Craniata</taxon>
        <taxon>Vertebrata</taxon>
        <taxon>Euteleostomi</taxon>
        <taxon>Actinopterygii</taxon>
        <taxon>Neopterygii</taxon>
        <taxon>Teleostei</taxon>
        <taxon>Ostariophysi</taxon>
        <taxon>Characiformes</taxon>
        <taxon>Characoidei</taxon>
        <taxon>Acestrorhamphidae</taxon>
        <taxon>Acestrorhamphinae</taxon>
        <taxon>Astyanax</taxon>
    </lineage>
</organism>
<dbReference type="GO" id="GO:0000077">
    <property type="term" value="P:DNA damage checkpoint signaling"/>
    <property type="evidence" value="ECO:0007669"/>
    <property type="project" value="InterPro"/>
</dbReference>
<dbReference type="Ensembl" id="ENSAMXT00005005538.1">
    <property type="protein sequence ID" value="ENSAMXP00005004833.1"/>
    <property type="gene ID" value="ENSAMXG00005003036.1"/>
</dbReference>
<proteinExistence type="predicted"/>
<name>A0A8B9GZ60_ASTMX</name>
<dbReference type="GO" id="GO:0030896">
    <property type="term" value="C:checkpoint clamp complex"/>
    <property type="evidence" value="ECO:0007669"/>
    <property type="project" value="InterPro"/>
</dbReference>
<evidence type="ECO:0000313" key="2">
    <source>
        <dbReference type="Proteomes" id="UP000694621"/>
    </source>
</evidence>
<dbReference type="Pfam" id="PF04005">
    <property type="entry name" value="Hus1"/>
    <property type="match status" value="1"/>
</dbReference>
<protein>
    <submittedName>
        <fullName evidence="1">Uncharacterized protein</fullName>
    </submittedName>
</protein>
<dbReference type="AlphaFoldDB" id="A0A8B9GZ60"/>
<dbReference type="Gene3D" id="3.70.10.10">
    <property type="match status" value="1"/>
</dbReference>
<evidence type="ECO:0000313" key="1">
    <source>
        <dbReference type="Ensembl" id="ENSAMXP00005004833.1"/>
    </source>
</evidence>